<dbReference type="EMBL" id="JAUFQS010000001">
    <property type="protein sequence ID" value="MDN3686264.1"/>
    <property type="molecule type" value="Genomic_DNA"/>
</dbReference>
<dbReference type="InterPro" id="IPR027039">
    <property type="entry name" value="Crtac1"/>
</dbReference>
<dbReference type="PANTHER" id="PTHR16026:SF0">
    <property type="entry name" value="CARTILAGE ACIDIC PROTEIN 1"/>
    <property type="match status" value="1"/>
</dbReference>
<dbReference type="Proteomes" id="UP001236663">
    <property type="component" value="Unassembled WGS sequence"/>
</dbReference>
<dbReference type="PANTHER" id="PTHR16026">
    <property type="entry name" value="CARTILAGE ACIDIC PROTEIN 1"/>
    <property type="match status" value="1"/>
</dbReference>
<feature type="region of interest" description="Disordered" evidence="2">
    <location>
        <begin position="586"/>
        <end position="610"/>
    </location>
</feature>
<dbReference type="InterPro" id="IPR011519">
    <property type="entry name" value="UnbV_ASPIC"/>
</dbReference>
<dbReference type="Pfam" id="PF13517">
    <property type="entry name" value="FG-GAP_3"/>
    <property type="match status" value="4"/>
</dbReference>
<dbReference type="Pfam" id="PF07593">
    <property type="entry name" value="UnbV_ASPIC"/>
    <property type="match status" value="1"/>
</dbReference>
<protein>
    <submittedName>
        <fullName evidence="4">VCBS repeat-containing protein</fullName>
    </submittedName>
</protein>
<evidence type="ECO:0000313" key="5">
    <source>
        <dbReference type="Proteomes" id="UP001236663"/>
    </source>
</evidence>
<dbReference type="Gene3D" id="2.130.10.130">
    <property type="entry name" value="Integrin alpha, N-terminal"/>
    <property type="match status" value="4"/>
</dbReference>
<feature type="domain" description="ASPIC/UnbV" evidence="3">
    <location>
        <begin position="517"/>
        <end position="583"/>
    </location>
</feature>
<evidence type="ECO:0000256" key="1">
    <source>
        <dbReference type="ARBA" id="ARBA00022729"/>
    </source>
</evidence>
<reference evidence="5" key="1">
    <citation type="journal article" date="2019" name="Int. J. Syst. Evol. Microbiol.">
        <title>The Global Catalogue of Microorganisms (GCM) 10K type strain sequencing project: providing services to taxonomists for standard genome sequencing and annotation.</title>
        <authorList>
            <consortium name="The Broad Institute Genomics Platform"/>
            <consortium name="The Broad Institute Genome Sequencing Center for Infectious Disease"/>
            <person name="Wu L."/>
            <person name="Ma J."/>
        </authorList>
    </citation>
    <scope>NUCLEOTIDE SEQUENCE [LARGE SCALE GENOMIC DNA]</scope>
    <source>
        <strain evidence="5">CECT 7706</strain>
    </source>
</reference>
<feature type="compositionally biased region" description="Basic and acidic residues" evidence="2">
    <location>
        <begin position="594"/>
        <end position="609"/>
    </location>
</feature>
<sequence>MKLPLASTIPAIIALFFWSACQEPALLSKIPSDKSGIDFQNTLLEDEFMNILTFEYFYNGAGVAVADFNGDGLDDLFFTSNMGNSEIYINTGDFTFENITARSGIATHGKWATGVSIIDINQDGHRDIYICFSGPYGAPQRANELYINQGDLTFIEMAASYGLADKGFSTQAAFFDFDRDGDLDLYLLNNMTDETGPNIIRPKRIHGEMLNTDKLYRNNGDQTFTDISTEAGITIEGYGLGVAITDINQDSWPDIYVSNDYLSNDLLYLNQQDGTFENVAGKVFPHTSYSAMGNDIADFNNDGLPDIISVDMLPPDSYRQKLMFGKTGNDRYLSELKSGYEPQLMRNTLQLNRGKSGENLPLFSDIAYMAGVSATDWSWAPLWMDLDNDGWKDLLITNGYPRDITNRDFVDYRSGFSRLNSRQVSEALKNLEGAHIPNFVFRNQKDLTFKDVSRDWGIDLPSYSSGAAFADLDGDGALDLIINNTYATASVYKNNSRKQKAHYLQVELKGKFPNLQAIGAKVYLWTDSIQQFHEHYLSRGYQSSVSETIHFGLGNSDKIDSLLVVWPDGESSRFRDISADQTLEINQNSSGERVAGKKSDASEIKEKTAPDPPLFTHAEKYYADFNLQPLLPHKHSQLGPGAAVGDLNGDGREDLFFSGAHGQSGQLFIQNSDGSFTMESLPDEDADYEDMGALFFDADGDGDQDLYVVSGGNEFQPESTYYQDRLYLNSGNGNLIRSEDALPENRVSGSCVIAGDFDKDGDVDLFIGGRLAPNEYPLHGTSQLLMNEGGKFSNVIQEVAPELGTIGMVTAALWSDYNNDGWPDLWVVGEWMEITLFENQEGKLVLKEGLPGLAGSSGWWNSIIGADLNRDGRTDYVLGNLGLNSRYRTCKEAPLQIHWADFDTNGSMEAIISHVRDGKRVPLHPRDDLFQQIPSLKKRYPRYQDYALADMASLIGSTNEKAPSHLSAEQFASVILMNTETGFQITPLPNEAQLAPVYGALAEDFNGDGRTDLFLTGNNFSGEAINGPYDASYGLMLQGGDAGTFIVPEQNPWLSGDQRGLTHATLQNSGQTLAVALKNNQAMEWLNLFPVTPAHFSPPEVENTAFVELHYRSGKVRKKEFYWGAGYLTQQPNRIIFEKDLLRIDYFDLDGNQLDSYPIQSNLEK</sequence>
<comment type="caution">
    <text evidence="4">The sequence shown here is derived from an EMBL/GenBank/DDBJ whole genome shotgun (WGS) entry which is preliminary data.</text>
</comment>
<evidence type="ECO:0000259" key="3">
    <source>
        <dbReference type="Pfam" id="PF07593"/>
    </source>
</evidence>
<name>A0ABT8C2L9_9BACT</name>
<gene>
    <name evidence="4" type="ORF">QWZ15_00360</name>
</gene>
<organism evidence="4 5">
    <name type="scientific">Cyclobacterium jeungdonense</name>
    <dbReference type="NCBI Taxonomy" id="708087"/>
    <lineage>
        <taxon>Bacteria</taxon>
        <taxon>Pseudomonadati</taxon>
        <taxon>Bacteroidota</taxon>
        <taxon>Cytophagia</taxon>
        <taxon>Cytophagales</taxon>
        <taxon>Cyclobacteriaceae</taxon>
        <taxon>Cyclobacterium</taxon>
    </lineage>
</organism>
<dbReference type="SUPFAM" id="SSF69318">
    <property type="entry name" value="Integrin alpha N-terminal domain"/>
    <property type="match status" value="3"/>
</dbReference>
<proteinExistence type="predicted"/>
<keyword evidence="1" id="KW-0732">Signal</keyword>
<evidence type="ECO:0000313" key="4">
    <source>
        <dbReference type="EMBL" id="MDN3686264.1"/>
    </source>
</evidence>
<evidence type="ECO:0000256" key="2">
    <source>
        <dbReference type="SAM" id="MobiDB-lite"/>
    </source>
</evidence>
<dbReference type="InterPro" id="IPR028994">
    <property type="entry name" value="Integrin_alpha_N"/>
</dbReference>
<dbReference type="InterPro" id="IPR013517">
    <property type="entry name" value="FG-GAP"/>
</dbReference>
<accession>A0ABT8C2L9</accession>
<keyword evidence="5" id="KW-1185">Reference proteome</keyword>
<dbReference type="RefSeq" id="WP_163385763.1">
    <property type="nucleotide sequence ID" value="NZ_JAUFQS010000001.1"/>
</dbReference>
<dbReference type="PROSITE" id="PS51257">
    <property type="entry name" value="PROKAR_LIPOPROTEIN"/>
    <property type="match status" value="1"/>
</dbReference>